<name>A0A9D6LRQ3_9BACT</name>
<dbReference type="Pfam" id="PF12728">
    <property type="entry name" value="HTH_17"/>
    <property type="match status" value="1"/>
</dbReference>
<dbReference type="Gene3D" id="1.10.1660.10">
    <property type="match status" value="1"/>
</dbReference>
<protein>
    <submittedName>
        <fullName evidence="2">Helix-turn-helix domain-containing protein</fullName>
    </submittedName>
</protein>
<dbReference type="AlphaFoldDB" id="A0A9D6LRQ3"/>
<dbReference type="InterPro" id="IPR009061">
    <property type="entry name" value="DNA-bd_dom_put_sf"/>
</dbReference>
<feature type="domain" description="Helix-turn-helix" evidence="1">
    <location>
        <begin position="23"/>
        <end position="73"/>
    </location>
</feature>
<comment type="caution">
    <text evidence="2">The sequence shown here is derived from an EMBL/GenBank/DDBJ whole genome shotgun (WGS) entry which is preliminary data.</text>
</comment>
<proteinExistence type="predicted"/>
<evidence type="ECO:0000259" key="1">
    <source>
        <dbReference type="Pfam" id="PF12728"/>
    </source>
</evidence>
<evidence type="ECO:0000313" key="2">
    <source>
        <dbReference type="EMBL" id="MBI3627831.1"/>
    </source>
</evidence>
<sequence length="74" mass="8682">MLANVKLESMPRTKQEKRGIPELLTLKEACAVLKCHPNTLRQWDTKGILKAIRIGIRKDRRYQKDDILKLLKKK</sequence>
<organism evidence="2 3">
    <name type="scientific">Candidatus Sungiibacteriota bacterium</name>
    <dbReference type="NCBI Taxonomy" id="2750080"/>
    <lineage>
        <taxon>Bacteria</taxon>
        <taxon>Candidatus Sungiibacteriota</taxon>
    </lineage>
</organism>
<dbReference type="Proteomes" id="UP000808388">
    <property type="component" value="Unassembled WGS sequence"/>
</dbReference>
<dbReference type="InterPro" id="IPR041657">
    <property type="entry name" value="HTH_17"/>
</dbReference>
<evidence type="ECO:0000313" key="3">
    <source>
        <dbReference type="Proteomes" id="UP000808388"/>
    </source>
</evidence>
<dbReference type="EMBL" id="JACQCQ010000013">
    <property type="protein sequence ID" value="MBI3627831.1"/>
    <property type="molecule type" value="Genomic_DNA"/>
</dbReference>
<gene>
    <name evidence="2" type="ORF">HY220_03780</name>
</gene>
<accession>A0A9D6LRQ3</accession>
<dbReference type="SUPFAM" id="SSF46955">
    <property type="entry name" value="Putative DNA-binding domain"/>
    <property type="match status" value="1"/>
</dbReference>
<reference evidence="2" key="1">
    <citation type="submission" date="2020-07" db="EMBL/GenBank/DDBJ databases">
        <title>Huge and variable diversity of episymbiotic CPR bacteria and DPANN archaea in groundwater ecosystems.</title>
        <authorList>
            <person name="He C.Y."/>
            <person name="Keren R."/>
            <person name="Whittaker M."/>
            <person name="Farag I.F."/>
            <person name="Doudna J."/>
            <person name="Cate J.H.D."/>
            <person name="Banfield J.F."/>
        </authorList>
    </citation>
    <scope>NUCLEOTIDE SEQUENCE</scope>
    <source>
        <strain evidence="2">NC_groundwater_972_Pr1_S-0.2um_49_27</strain>
    </source>
</reference>